<organism evidence="1 2">
    <name type="scientific">Coptis chinensis</name>
    <dbReference type="NCBI Taxonomy" id="261450"/>
    <lineage>
        <taxon>Eukaryota</taxon>
        <taxon>Viridiplantae</taxon>
        <taxon>Streptophyta</taxon>
        <taxon>Embryophyta</taxon>
        <taxon>Tracheophyta</taxon>
        <taxon>Spermatophyta</taxon>
        <taxon>Magnoliopsida</taxon>
        <taxon>Ranunculales</taxon>
        <taxon>Ranunculaceae</taxon>
        <taxon>Coptidoideae</taxon>
        <taxon>Coptis</taxon>
    </lineage>
</organism>
<dbReference type="AlphaFoldDB" id="A0A835MJZ2"/>
<evidence type="ECO:0000313" key="2">
    <source>
        <dbReference type="Proteomes" id="UP000631114"/>
    </source>
</evidence>
<gene>
    <name evidence="1" type="ORF">IFM89_034390</name>
</gene>
<accession>A0A835MJZ2</accession>
<sequence>MTRECMELPKIRHQRFNTRGALFGFGFDRIHKKYKVVCVYRPIRPYCWDTDYFEGNVTEDPVTTGLIITEGESSWRKLEFPYIPSKISGMGHRRCSWMGPFTGWLTGKIQLRPQSEYLHSIAHPRPSAMSGLNPEKDHSVTLEMHGIPRSFHTVFFTPTLVSPRAINFPPKPVCCVTGRRMKRDTRGGSSVSPGFNVEWALRKEAAVLRT</sequence>
<comment type="caution">
    <text evidence="1">The sequence shown here is derived from an EMBL/GenBank/DDBJ whole genome shotgun (WGS) entry which is preliminary data.</text>
</comment>
<dbReference type="OrthoDB" id="5319261at2759"/>
<name>A0A835MJZ2_9MAGN</name>
<dbReference type="EMBL" id="JADFTS010000001">
    <property type="protein sequence ID" value="KAF9626456.1"/>
    <property type="molecule type" value="Genomic_DNA"/>
</dbReference>
<keyword evidence="2" id="KW-1185">Reference proteome</keyword>
<evidence type="ECO:0000313" key="1">
    <source>
        <dbReference type="EMBL" id="KAF9626456.1"/>
    </source>
</evidence>
<protein>
    <submittedName>
        <fullName evidence="1">Uncharacterized protein</fullName>
    </submittedName>
</protein>
<dbReference type="Proteomes" id="UP000631114">
    <property type="component" value="Unassembled WGS sequence"/>
</dbReference>
<proteinExistence type="predicted"/>
<reference evidence="1 2" key="1">
    <citation type="submission" date="2020-10" db="EMBL/GenBank/DDBJ databases">
        <title>The Coptis chinensis genome and diversification of protoberbering-type alkaloids.</title>
        <authorList>
            <person name="Wang B."/>
            <person name="Shu S."/>
            <person name="Song C."/>
            <person name="Liu Y."/>
        </authorList>
    </citation>
    <scope>NUCLEOTIDE SEQUENCE [LARGE SCALE GENOMIC DNA]</scope>
    <source>
        <strain evidence="1">HL-2020</strain>
        <tissue evidence="1">Leaf</tissue>
    </source>
</reference>